<sequence length="31" mass="3902">MPTYWQQIANEKNSKNKKRYHKDIVFLFFIL</sequence>
<evidence type="ECO:0000313" key="3">
    <source>
        <dbReference type="Proteomes" id="UP000281488"/>
    </source>
</evidence>
<gene>
    <name evidence="1" type="ORF">EGW16_13550</name>
    <name evidence="2" type="ORF">EU507_13965</name>
</gene>
<evidence type="ECO:0000313" key="1">
    <source>
        <dbReference type="EMBL" id="ROX30622.1"/>
    </source>
</evidence>
<proteinExistence type="predicted"/>
<dbReference type="EMBL" id="RKMZ01000008">
    <property type="protein sequence ID" value="ROX30622.1"/>
    <property type="molecule type" value="Genomic_DNA"/>
</dbReference>
<name>A0A8B3RQ53_ENTFL</name>
<comment type="caution">
    <text evidence="2">The sequence shown here is derived from an EMBL/GenBank/DDBJ whole genome shotgun (WGS) entry which is preliminary data.</text>
</comment>
<evidence type="ECO:0000313" key="2">
    <source>
        <dbReference type="EMBL" id="RYU30768.1"/>
    </source>
</evidence>
<dbReference type="AlphaFoldDB" id="A0A8B3RQ53"/>
<reference evidence="1 3" key="1">
    <citation type="submission" date="2018-10" db="EMBL/GenBank/DDBJ databases">
        <title>Genotypes and phenotypes of Enterococci isolated from broiler chickens.</title>
        <authorList>
            <person name="Muhammad A.R."/>
            <person name="Diarra M.S."/>
        </authorList>
    </citation>
    <scope>NUCLEOTIDE SEQUENCE [LARGE SCALE GENOMIC DNA]</scope>
    <source>
        <strain evidence="1 3">LIT2 A36'</strain>
    </source>
</reference>
<reference evidence="2 4" key="2">
    <citation type="submission" date="2019-02" db="EMBL/GenBank/DDBJ databases">
        <title>From farm to fork: dissemination of Tn554::fexA-optrA in linezolid-resistant Enterococcus faecalis clones from chicken feces and meat in Tunisia.</title>
        <authorList>
            <person name="Tedim A.P."/>
            <person name="Elghaieb H."/>
            <person name="Abbassi M.S."/>
            <person name="Novais C."/>
            <person name="Hassen A."/>
            <person name="Peixe L."/>
            <person name="Freitas A.R."/>
        </authorList>
    </citation>
    <scope>NUCLEOTIDE SEQUENCE [LARGE SCALE GENOMIC DNA]</scope>
    <source>
        <strain evidence="2 4">728T</strain>
    </source>
</reference>
<evidence type="ECO:0000313" key="4">
    <source>
        <dbReference type="Proteomes" id="UP000292223"/>
    </source>
</evidence>
<protein>
    <submittedName>
        <fullName evidence="2">Uncharacterized protein</fullName>
    </submittedName>
</protein>
<organism evidence="2 4">
    <name type="scientific">Enterococcus faecalis</name>
    <name type="common">Streptococcus faecalis</name>
    <dbReference type="NCBI Taxonomy" id="1351"/>
    <lineage>
        <taxon>Bacteria</taxon>
        <taxon>Bacillati</taxon>
        <taxon>Bacillota</taxon>
        <taxon>Bacilli</taxon>
        <taxon>Lactobacillales</taxon>
        <taxon>Enterococcaceae</taxon>
        <taxon>Enterococcus</taxon>
    </lineage>
</organism>
<dbReference type="EMBL" id="SEWT01000010">
    <property type="protein sequence ID" value="RYU30768.1"/>
    <property type="molecule type" value="Genomic_DNA"/>
</dbReference>
<dbReference type="Proteomes" id="UP000292223">
    <property type="component" value="Unassembled WGS sequence"/>
</dbReference>
<dbReference type="Proteomes" id="UP000281488">
    <property type="component" value="Unassembled WGS sequence"/>
</dbReference>
<accession>A0A8B3RQ53</accession>